<keyword evidence="2" id="KW-1185">Reference proteome</keyword>
<gene>
    <name evidence="1" type="ORF">GCM10025864_02220</name>
</gene>
<dbReference type="EMBL" id="BSUK01000001">
    <property type="protein sequence ID" value="GMA22463.1"/>
    <property type="molecule type" value="Genomic_DNA"/>
</dbReference>
<evidence type="ECO:0000313" key="2">
    <source>
        <dbReference type="Proteomes" id="UP001157091"/>
    </source>
</evidence>
<protein>
    <recommendedName>
        <fullName evidence="3">Zinc-binding dehydrogenase</fullName>
    </recommendedName>
</protein>
<organism evidence="1 2">
    <name type="scientific">Luteimicrobium album</name>
    <dbReference type="NCBI Taxonomy" id="1054550"/>
    <lineage>
        <taxon>Bacteria</taxon>
        <taxon>Bacillati</taxon>
        <taxon>Actinomycetota</taxon>
        <taxon>Actinomycetes</taxon>
        <taxon>Micrococcales</taxon>
        <taxon>Luteimicrobium</taxon>
    </lineage>
</organism>
<reference evidence="2" key="1">
    <citation type="journal article" date="2019" name="Int. J. Syst. Evol. Microbiol.">
        <title>The Global Catalogue of Microorganisms (GCM) 10K type strain sequencing project: providing services to taxonomists for standard genome sequencing and annotation.</title>
        <authorList>
            <consortium name="The Broad Institute Genomics Platform"/>
            <consortium name="The Broad Institute Genome Sequencing Center for Infectious Disease"/>
            <person name="Wu L."/>
            <person name="Ma J."/>
        </authorList>
    </citation>
    <scope>NUCLEOTIDE SEQUENCE [LARGE SCALE GENOMIC DNA]</scope>
    <source>
        <strain evidence="2">NBRC 106348</strain>
    </source>
</reference>
<proteinExistence type="predicted"/>
<evidence type="ECO:0008006" key="3">
    <source>
        <dbReference type="Google" id="ProtNLM"/>
    </source>
</evidence>
<evidence type="ECO:0000313" key="1">
    <source>
        <dbReference type="EMBL" id="GMA22463.1"/>
    </source>
</evidence>
<accession>A0ABQ6HXQ2</accession>
<dbReference type="Gene3D" id="3.90.180.10">
    <property type="entry name" value="Medium-chain alcohol dehydrogenases, catalytic domain"/>
    <property type="match status" value="1"/>
</dbReference>
<dbReference type="Proteomes" id="UP001157091">
    <property type="component" value="Unassembled WGS sequence"/>
</dbReference>
<comment type="caution">
    <text evidence="1">The sequence shown here is derived from an EMBL/GenBank/DDBJ whole genome shotgun (WGS) entry which is preliminary data.</text>
</comment>
<sequence length="94" mass="10088">MAPRGRIVLLAGMGARPELPVGAVYTHDLQLRGFAISMARADELADAARRINQLGADGSLRPRAVEVLPLEAAADAHRRLEAGQVRGTRLVLRP</sequence>
<dbReference type="Pfam" id="PF13602">
    <property type="entry name" value="ADH_zinc_N_2"/>
    <property type="match status" value="1"/>
</dbReference>
<name>A0ABQ6HXQ2_9MICO</name>